<dbReference type="InterPro" id="IPR023353">
    <property type="entry name" value="LemA-like_dom_sf"/>
</dbReference>
<dbReference type="RefSeq" id="WP_124707146.1">
    <property type="nucleotide sequence ID" value="NZ_CP033972.1"/>
</dbReference>
<dbReference type="KEGG" id="gom:D7316_00817"/>
<sequence length="178" mass="19455">MQISGLAIAIIAVVVLLVVLAAGWAYQTANRLDRLNVRVDLARQALDAALERRAVVARAIAAGMIASYDEEARVAGQELAVAADHAEHAPPHAREQAENRVSGLLARTDTHSRSQGLVVELADAETRVMMARRFYNDAVRDTRNLGERRLIRWLHLGGTAELPQFFEIIERVTPGSGS</sequence>
<name>A0A3G8JGV2_9ACTN</name>
<evidence type="ECO:0008006" key="3">
    <source>
        <dbReference type="Google" id="ProtNLM"/>
    </source>
</evidence>
<dbReference type="AlphaFoldDB" id="A0A3G8JGV2"/>
<dbReference type="Gene3D" id="1.20.1440.20">
    <property type="entry name" value="LemA-like domain"/>
    <property type="match status" value="1"/>
</dbReference>
<dbReference type="OrthoDB" id="3214694at2"/>
<reference evidence="1 2" key="1">
    <citation type="submission" date="2018-11" db="EMBL/GenBank/DDBJ databases">
        <title>Gordonia insulae sp. nov., isolated from an island soil.</title>
        <authorList>
            <person name="Kim Y.S."/>
            <person name="Kim S.B."/>
        </authorList>
    </citation>
    <scope>NUCLEOTIDE SEQUENCE [LARGE SCALE GENOMIC DNA]</scope>
    <source>
        <strain evidence="1 2">MMS17-SY073</strain>
    </source>
</reference>
<accession>A0A3G8JGV2</accession>
<dbReference type="EMBL" id="CP033972">
    <property type="protein sequence ID" value="AZG44233.1"/>
    <property type="molecule type" value="Genomic_DNA"/>
</dbReference>
<dbReference type="Proteomes" id="UP000271469">
    <property type="component" value="Chromosome"/>
</dbReference>
<keyword evidence="2" id="KW-1185">Reference proteome</keyword>
<evidence type="ECO:0000313" key="2">
    <source>
        <dbReference type="Proteomes" id="UP000271469"/>
    </source>
</evidence>
<gene>
    <name evidence="1" type="ORF">D7316_00817</name>
</gene>
<dbReference type="SUPFAM" id="SSF140478">
    <property type="entry name" value="LemA-like"/>
    <property type="match status" value="1"/>
</dbReference>
<evidence type="ECO:0000313" key="1">
    <source>
        <dbReference type="EMBL" id="AZG44233.1"/>
    </source>
</evidence>
<protein>
    <recommendedName>
        <fullName evidence="3">NUDIX hydrolase</fullName>
    </recommendedName>
</protein>
<organism evidence="1 2">
    <name type="scientific">Gordonia insulae</name>
    <dbReference type="NCBI Taxonomy" id="2420509"/>
    <lineage>
        <taxon>Bacteria</taxon>
        <taxon>Bacillati</taxon>
        <taxon>Actinomycetota</taxon>
        <taxon>Actinomycetes</taxon>
        <taxon>Mycobacteriales</taxon>
        <taxon>Gordoniaceae</taxon>
        <taxon>Gordonia</taxon>
    </lineage>
</organism>
<proteinExistence type="predicted"/>